<evidence type="ECO:0000256" key="13">
    <source>
        <dbReference type="ARBA" id="ARBA00039612"/>
    </source>
</evidence>
<feature type="domain" description="Rab-GAP TBC" evidence="22">
    <location>
        <begin position="107"/>
        <end position="295"/>
    </location>
</feature>
<comment type="subunit">
    <text evidence="12">May form a complex composed of at least the catalytic subunit CRK2 and a cyclin.</text>
</comment>
<dbReference type="SMART" id="SM00220">
    <property type="entry name" value="S_TKc"/>
    <property type="match status" value="1"/>
</dbReference>
<dbReference type="Proteomes" id="UP000572268">
    <property type="component" value="Unassembled WGS sequence"/>
</dbReference>
<evidence type="ECO:0000256" key="14">
    <source>
        <dbReference type="ARBA" id="ARBA00041902"/>
    </source>
</evidence>
<dbReference type="PROSITE" id="PS00107">
    <property type="entry name" value="PROTEIN_KINASE_ATP"/>
    <property type="match status" value="1"/>
</dbReference>
<dbReference type="PANTHER" id="PTHR24056:SF546">
    <property type="entry name" value="CYCLIN-DEPENDENT KINASE 12"/>
    <property type="match status" value="1"/>
</dbReference>
<dbReference type="Gene3D" id="6.10.140.1330">
    <property type="match status" value="1"/>
</dbReference>
<feature type="transmembrane region" description="Helical" evidence="20">
    <location>
        <begin position="1060"/>
        <end position="1081"/>
    </location>
</feature>
<evidence type="ECO:0000256" key="6">
    <source>
        <dbReference type="ARBA" id="ARBA00022692"/>
    </source>
</evidence>
<feature type="domain" description="Protein kinase" evidence="21">
    <location>
        <begin position="478"/>
        <end position="827"/>
    </location>
</feature>
<sequence length="1831" mass="203440">MVFAGAGRRTFHGLVNGVFIFVRWCADLGVDVELDAVEIIKNTYPEKLLRAFDRLLKILPDVPSEASALHIRGCPCLECRWGSILDHYITTNSAIPTPVVQRLVRKGVPRSVREGVWFWLFGGSAVARDRNPGYCSLLGVDGDYAELIDLDVSRTFCGEKEWQKKGGAKILGRILRAYSLRNPMVGYCQGLSYIGALLLEVCSEEVAFCCLCALVEDGSMPPDYYTSLKGAIVDRLVLEELAKQNVKGLCGALEEEGRSFDEFSFLAVSWFLCLFTATLPVEVSVRVWDFYMTYGICVIFRVSLGILTVAQGPIVEGAEDINDLRDLIEKSLNEIGVCDVPDYCMSFNKVTNTVVETLRESKRRRMSREEEIDRKMGKKEDALDRCFLAVIDRPEESPEKKVNENYFQVDRERTSSSSAASGGRRDARLLGELEDFMMFKKPHHHRRRRKFVPSVLKCVCWRWLWMIHYSTPRCVEEFDILNEVGKGTYGQVFKAIDKRTQQYVALKRVLLKNEKEGFPVTAVREIKILKRLQHENVVRMLDVVFAKPMDADKHRGSVYMVFEYMDHDLSGVLAYRSQRTADGGAGLSSGNLRSDEVKCIFLQVLRGLDYCHKHNVVHRDLKLSNLLLDKLGHIKIADFGLARIYKEGRLNQTNRVITRWYRPPELLLGTTIYDSKVDTWSAGCVLAELIRGKALFPGESETEVYRMIADTLGAPCEQMWPACTQLPNYAQLNEAYQHMRKMMGASASTSSSVRQTGIGLGGSSVSTGRLPASMIAADEGRFYEQRQTFRHVFSNTTDSGRDLLARLLQCDPSRRLDTAGALSHGYFNEHPLACSAHSLRLSSSRSCHEFTTTNVGQATGGQKRMGAITGAASLYKAGRGDSSSQRPSAKRMRLLLSAALVWRGFAEVNPVVQQVDIGEALPDKLCLEAATTSNGNFYETEKAPSVVVGEGLYKELVTRARVRLDLGTGGLGNIYYHQNYSSAEAQHDRVIQQLHAELTDHGKSVGEAGGAKHGNSKEGKAKQVGEAERTEGQHFPILFIIIAVSGGIFLCWVCANLVKFLPPTVAVFKLGMLLAVLIHHVPLHRWGVLGDSIQTWLTVDPHLMCFVFIPMLMFGDVLALDANLVRGGLLQAALMATLGFLISAFLSSLPTRFLPSTRDWPVALSVCFGAVVSGTEPTAAIWILRALGSTQRLKTLMETESLLGDGMLIVLYSVAKTELDDHVSPYGPLDIAVYVVRAVIGSASLGMLLGIHGLTALAHISNSHPHAFNRYEHSLRSTIAAVRSYDLTLQTTITLVTAYASFFIAEVYFGMSGVITTFTAGMILSWRMRPLLISSEAVDSFWSVMEFVSNAVVFFLGGVLFGDACYRAQPIEFLWLLVLYLATIASRAIMVFTLSPLINSIGEKYSWKELTLSAWSGGLRGGVSMALAVSLSRSTFLDEDQATQVFFYYGGDRTVRELGLAWMSLIINAMTCGPLVDFLGLSRPQFSVVIKMEAVRARLRDAIYGHGPTGPVEELCPSTWRYLHAQPEAVLNCLLQHRSSITGGQLYHYKPNPTFRKSLAALNSTEDLGSHSSVDVSSSELLSTQRETYLNVLASFYTRALKDEIVPGQPEIAGLLLRTVEDAKMKVFVGLRDWKAVQNLLRVGRDKHTHMRNAMAVTELLCPTSDREHDQQHEGSKIVEQLNKVFANLKAGRFGDPARLLPISQSAANSTEGLTCEMYILAGRFASLPPVWTNVRSEVEENLGEAEALLGRMPARIVHLSHRYQKVGEVIQRLQAELSRIIDSGLLDQTEAQSVLEHIDEDIHRLQNSMDLPGRSPTLLVRKDDISLEDE</sequence>
<dbReference type="InterPro" id="IPR008271">
    <property type="entry name" value="Ser/Thr_kinase_AS"/>
</dbReference>
<evidence type="ECO:0000256" key="5">
    <source>
        <dbReference type="ARBA" id="ARBA00022679"/>
    </source>
</evidence>
<dbReference type="InterPro" id="IPR035969">
    <property type="entry name" value="Rab-GAP_TBC_sf"/>
</dbReference>
<dbReference type="PROSITE" id="PS00108">
    <property type="entry name" value="PROTEIN_KINASE_ST"/>
    <property type="match status" value="1"/>
</dbReference>
<comment type="catalytic activity">
    <reaction evidence="16">
        <text>L-threonyl-[protein] + ATP = O-phospho-L-threonyl-[protein] + ADP + H(+)</text>
        <dbReference type="Rhea" id="RHEA:46608"/>
        <dbReference type="Rhea" id="RHEA-COMP:11060"/>
        <dbReference type="Rhea" id="RHEA-COMP:11605"/>
        <dbReference type="ChEBI" id="CHEBI:15378"/>
        <dbReference type="ChEBI" id="CHEBI:30013"/>
        <dbReference type="ChEBI" id="CHEBI:30616"/>
        <dbReference type="ChEBI" id="CHEBI:61977"/>
        <dbReference type="ChEBI" id="CHEBI:456216"/>
        <dbReference type="EC" id="2.7.11.22"/>
    </reaction>
</comment>
<comment type="similarity">
    <text evidence="2">Belongs to the protein kinase superfamily. CMGC Ser/Thr protein kinase family. CDC2/CDKX subfamily.</text>
</comment>
<evidence type="ECO:0000256" key="8">
    <source>
        <dbReference type="ARBA" id="ARBA00022777"/>
    </source>
</evidence>
<evidence type="ECO:0000256" key="7">
    <source>
        <dbReference type="ARBA" id="ARBA00022741"/>
    </source>
</evidence>
<dbReference type="GO" id="GO:0005634">
    <property type="term" value="C:nucleus"/>
    <property type="evidence" value="ECO:0007669"/>
    <property type="project" value="TreeGrafter"/>
</dbReference>
<feature type="compositionally biased region" description="Basic and acidic residues" evidence="19">
    <location>
        <begin position="1015"/>
        <end position="1026"/>
    </location>
</feature>
<dbReference type="Pfam" id="PF00566">
    <property type="entry name" value="RabGAP-TBC"/>
    <property type="match status" value="1"/>
</dbReference>
<keyword evidence="4" id="KW-0723">Serine/threonine-protein kinase</keyword>
<evidence type="ECO:0000256" key="20">
    <source>
        <dbReference type="SAM" id="Phobius"/>
    </source>
</evidence>
<comment type="subcellular location">
    <subcellularLocation>
        <location evidence="1">Membrane</location>
        <topology evidence="1">Multi-pass membrane protein</topology>
    </subcellularLocation>
</comment>
<dbReference type="GO" id="GO:0008353">
    <property type="term" value="F:RNA polymerase II CTD heptapeptide repeat kinase activity"/>
    <property type="evidence" value="ECO:0007669"/>
    <property type="project" value="TreeGrafter"/>
</dbReference>
<keyword evidence="11 20" id="KW-0472">Membrane</keyword>
<evidence type="ECO:0000256" key="10">
    <source>
        <dbReference type="ARBA" id="ARBA00022989"/>
    </source>
</evidence>
<dbReference type="SUPFAM" id="SSF56112">
    <property type="entry name" value="Protein kinase-like (PK-like)"/>
    <property type="match status" value="1"/>
</dbReference>
<feature type="transmembrane region" description="Helical" evidence="20">
    <location>
        <begin position="1101"/>
        <end position="1120"/>
    </location>
</feature>
<evidence type="ECO:0000256" key="12">
    <source>
        <dbReference type="ARBA" id="ARBA00038543"/>
    </source>
</evidence>
<feature type="binding site" evidence="18">
    <location>
        <position position="507"/>
    </location>
    <ligand>
        <name>ATP</name>
        <dbReference type="ChEBI" id="CHEBI:30616"/>
    </ligand>
</feature>
<dbReference type="GO" id="GO:0000307">
    <property type="term" value="C:cyclin-dependent protein kinase holoenzyme complex"/>
    <property type="evidence" value="ECO:0007669"/>
    <property type="project" value="TreeGrafter"/>
</dbReference>
<dbReference type="InterPro" id="IPR000195">
    <property type="entry name" value="Rab-GAP-TBC_dom"/>
</dbReference>
<evidence type="ECO:0000256" key="15">
    <source>
        <dbReference type="ARBA" id="ARBA00042858"/>
    </source>
</evidence>
<dbReference type="InterPro" id="IPR006153">
    <property type="entry name" value="Cation/H_exchanger_TM"/>
</dbReference>
<dbReference type="EC" id="2.7.11.22" evidence="3"/>
<feature type="transmembrane region" description="Helical" evidence="20">
    <location>
        <begin position="1035"/>
        <end position="1053"/>
    </location>
</feature>
<dbReference type="Gene3D" id="1.10.472.80">
    <property type="entry name" value="Ypt/Rab-GAP domain of gyp1p, domain 3"/>
    <property type="match status" value="1"/>
</dbReference>
<dbReference type="SMART" id="SM00164">
    <property type="entry name" value="TBC"/>
    <property type="match status" value="1"/>
</dbReference>
<dbReference type="GO" id="GO:0005524">
    <property type="term" value="F:ATP binding"/>
    <property type="evidence" value="ECO:0007669"/>
    <property type="project" value="UniProtKB-UniRule"/>
</dbReference>
<dbReference type="Gene3D" id="3.30.200.20">
    <property type="entry name" value="Phosphorylase Kinase, domain 1"/>
    <property type="match status" value="1"/>
</dbReference>
<evidence type="ECO:0000256" key="4">
    <source>
        <dbReference type="ARBA" id="ARBA00022527"/>
    </source>
</evidence>
<evidence type="ECO:0000256" key="3">
    <source>
        <dbReference type="ARBA" id="ARBA00012425"/>
    </source>
</evidence>
<name>A0A7J6MCG1_PEROL</name>
<evidence type="ECO:0000256" key="2">
    <source>
        <dbReference type="ARBA" id="ARBA00006485"/>
    </source>
</evidence>
<protein>
    <recommendedName>
        <fullName evidence="13">Cyclin-dependent kinase 2 homolog</fullName>
        <ecNumber evidence="3">2.7.11.22</ecNumber>
    </recommendedName>
    <alternativeName>
        <fullName evidence="14">Cell division control protein 2 homolog</fullName>
    </alternativeName>
    <alternativeName>
        <fullName evidence="15">cdc2-related kinase 2</fullName>
    </alternativeName>
</protein>
<dbReference type="Pfam" id="PF00069">
    <property type="entry name" value="Pkinase"/>
    <property type="match status" value="1"/>
</dbReference>
<dbReference type="SUPFAM" id="SSF47923">
    <property type="entry name" value="Ypt/Rab-GAP domain of gyp1p"/>
    <property type="match status" value="2"/>
</dbReference>
<evidence type="ECO:0000313" key="24">
    <source>
        <dbReference type="Proteomes" id="UP000572268"/>
    </source>
</evidence>
<dbReference type="Gene3D" id="1.10.8.270">
    <property type="entry name" value="putative rabgap domain of human tbc1 domain family member 14 like domains"/>
    <property type="match status" value="1"/>
</dbReference>
<feature type="transmembrane region" description="Helical" evidence="20">
    <location>
        <begin position="1340"/>
        <end position="1361"/>
    </location>
</feature>
<evidence type="ECO:0000259" key="21">
    <source>
        <dbReference type="PROSITE" id="PS50011"/>
    </source>
</evidence>
<gene>
    <name evidence="23" type="ORF">FOL46_001523</name>
</gene>
<dbReference type="Pfam" id="PF00999">
    <property type="entry name" value="Na_H_Exchanger"/>
    <property type="match status" value="1"/>
</dbReference>
<feature type="transmembrane region" description="Helical" evidence="20">
    <location>
        <begin position="1373"/>
        <end position="1398"/>
    </location>
</feature>
<dbReference type="PROSITE" id="PS50011">
    <property type="entry name" value="PROTEIN_KINASE_DOM"/>
    <property type="match status" value="1"/>
</dbReference>
<dbReference type="InterPro" id="IPR017441">
    <property type="entry name" value="Protein_kinase_ATP_BS"/>
</dbReference>
<comment type="catalytic activity">
    <reaction evidence="17">
        <text>L-seryl-[protein] + ATP = O-phospho-L-seryl-[protein] + ADP + H(+)</text>
        <dbReference type="Rhea" id="RHEA:17989"/>
        <dbReference type="Rhea" id="RHEA-COMP:9863"/>
        <dbReference type="Rhea" id="RHEA-COMP:11604"/>
        <dbReference type="ChEBI" id="CHEBI:15378"/>
        <dbReference type="ChEBI" id="CHEBI:29999"/>
        <dbReference type="ChEBI" id="CHEBI:30616"/>
        <dbReference type="ChEBI" id="CHEBI:83421"/>
        <dbReference type="ChEBI" id="CHEBI:456216"/>
        <dbReference type="EC" id="2.7.11.22"/>
    </reaction>
</comment>
<dbReference type="FunFam" id="1.10.510.10:FF:000624">
    <property type="entry name" value="Mitogen-activated protein kinase"/>
    <property type="match status" value="1"/>
</dbReference>
<dbReference type="GO" id="GO:0004693">
    <property type="term" value="F:cyclin-dependent protein serine/threonine kinase activity"/>
    <property type="evidence" value="ECO:0007669"/>
    <property type="project" value="UniProtKB-EC"/>
</dbReference>
<proteinExistence type="inferred from homology"/>
<evidence type="ECO:0000256" key="17">
    <source>
        <dbReference type="ARBA" id="ARBA00048367"/>
    </source>
</evidence>
<keyword evidence="7 18" id="KW-0547">Nucleotide-binding</keyword>
<comment type="caution">
    <text evidence="23">The sequence shown here is derived from an EMBL/GenBank/DDBJ whole genome shotgun (WGS) entry which is preliminary data.</text>
</comment>
<feature type="transmembrane region" description="Helical" evidence="20">
    <location>
        <begin position="1410"/>
        <end position="1431"/>
    </location>
</feature>
<evidence type="ECO:0000256" key="1">
    <source>
        <dbReference type="ARBA" id="ARBA00004141"/>
    </source>
</evidence>
<dbReference type="InterPro" id="IPR011009">
    <property type="entry name" value="Kinase-like_dom_sf"/>
</dbReference>
<keyword evidence="8" id="KW-0418">Kinase</keyword>
<dbReference type="GO" id="GO:1902600">
    <property type="term" value="P:proton transmembrane transport"/>
    <property type="evidence" value="ECO:0007669"/>
    <property type="project" value="InterPro"/>
</dbReference>
<dbReference type="PROSITE" id="PS50086">
    <property type="entry name" value="TBC_RABGAP"/>
    <property type="match status" value="1"/>
</dbReference>
<feature type="transmembrane region" description="Helical" evidence="20">
    <location>
        <begin position="1460"/>
        <end position="1481"/>
    </location>
</feature>
<evidence type="ECO:0000256" key="19">
    <source>
        <dbReference type="SAM" id="MobiDB-lite"/>
    </source>
</evidence>
<reference evidence="23 24" key="1">
    <citation type="submission" date="2020-04" db="EMBL/GenBank/DDBJ databases">
        <title>Perkinsus olseni comparative genomics.</title>
        <authorList>
            <person name="Bogema D.R."/>
        </authorList>
    </citation>
    <scope>NUCLEOTIDE SEQUENCE [LARGE SCALE GENOMIC DNA]</scope>
    <source>
        <strain evidence="23">ATCC PRA-31</strain>
    </source>
</reference>
<dbReference type="GO" id="GO:0015297">
    <property type="term" value="F:antiporter activity"/>
    <property type="evidence" value="ECO:0007669"/>
    <property type="project" value="InterPro"/>
</dbReference>
<dbReference type="FunFam" id="3.30.200.20:FF:000124">
    <property type="entry name" value="Cyclin-dependent kinase 4"/>
    <property type="match status" value="1"/>
</dbReference>
<evidence type="ECO:0000256" key="11">
    <source>
        <dbReference type="ARBA" id="ARBA00023136"/>
    </source>
</evidence>
<dbReference type="EMBL" id="JABANN010000143">
    <property type="protein sequence ID" value="KAF4669263.1"/>
    <property type="molecule type" value="Genomic_DNA"/>
</dbReference>
<feature type="transmembrane region" description="Helical" evidence="20">
    <location>
        <begin position="1308"/>
        <end position="1328"/>
    </location>
</feature>
<organism evidence="23 24">
    <name type="scientific">Perkinsus olseni</name>
    <name type="common">Perkinsus atlanticus</name>
    <dbReference type="NCBI Taxonomy" id="32597"/>
    <lineage>
        <taxon>Eukaryota</taxon>
        <taxon>Sar</taxon>
        <taxon>Alveolata</taxon>
        <taxon>Perkinsozoa</taxon>
        <taxon>Perkinsea</taxon>
        <taxon>Perkinsida</taxon>
        <taxon>Perkinsidae</taxon>
        <taxon>Perkinsus</taxon>
    </lineage>
</organism>
<dbReference type="GO" id="GO:0016020">
    <property type="term" value="C:membrane"/>
    <property type="evidence" value="ECO:0007669"/>
    <property type="project" value="UniProtKB-SubCell"/>
</dbReference>
<evidence type="ECO:0000259" key="22">
    <source>
        <dbReference type="PROSITE" id="PS50086"/>
    </source>
</evidence>
<keyword evidence="10 20" id="KW-1133">Transmembrane helix</keyword>
<dbReference type="InterPro" id="IPR000719">
    <property type="entry name" value="Prot_kinase_dom"/>
</dbReference>
<feature type="region of interest" description="Disordered" evidence="19">
    <location>
        <begin position="1005"/>
        <end position="1026"/>
    </location>
</feature>
<accession>A0A7J6MCG1</accession>
<dbReference type="InterPro" id="IPR050108">
    <property type="entry name" value="CDK"/>
</dbReference>
<evidence type="ECO:0000256" key="16">
    <source>
        <dbReference type="ARBA" id="ARBA00047811"/>
    </source>
</evidence>
<dbReference type="Gene3D" id="1.10.510.10">
    <property type="entry name" value="Transferase(Phosphotransferase) domain 1"/>
    <property type="match status" value="1"/>
</dbReference>
<evidence type="ECO:0000256" key="18">
    <source>
        <dbReference type="PROSITE-ProRule" id="PRU10141"/>
    </source>
</evidence>
<feature type="transmembrane region" description="Helical" evidence="20">
    <location>
        <begin position="1162"/>
        <end position="1184"/>
    </location>
</feature>
<evidence type="ECO:0000313" key="23">
    <source>
        <dbReference type="EMBL" id="KAF4669263.1"/>
    </source>
</evidence>
<keyword evidence="6 20" id="KW-0812">Transmembrane</keyword>
<keyword evidence="9 18" id="KW-0067">ATP-binding</keyword>
<feature type="transmembrane region" description="Helical" evidence="20">
    <location>
        <begin position="1132"/>
        <end position="1150"/>
    </location>
</feature>
<evidence type="ECO:0000256" key="9">
    <source>
        <dbReference type="ARBA" id="ARBA00022840"/>
    </source>
</evidence>
<dbReference type="PANTHER" id="PTHR24056">
    <property type="entry name" value="CELL DIVISION PROTEIN KINASE"/>
    <property type="match status" value="1"/>
</dbReference>
<keyword evidence="5" id="KW-0808">Transferase</keyword>
<dbReference type="GO" id="GO:0032968">
    <property type="term" value="P:positive regulation of transcription elongation by RNA polymerase II"/>
    <property type="evidence" value="ECO:0007669"/>
    <property type="project" value="TreeGrafter"/>
</dbReference>